<dbReference type="Pfam" id="PF08443">
    <property type="entry name" value="RimK"/>
    <property type="match status" value="1"/>
</dbReference>
<dbReference type="PROSITE" id="PS50975">
    <property type="entry name" value="ATP_GRASP"/>
    <property type="match status" value="1"/>
</dbReference>
<dbReference type="Gene3D" id="3.30.470.20">
    <property type="entry name" value="ATP-grasp fold, B domain"/>
    <property type="match status" value="1"/>
</dbReference>
<dbReference type="GO" id="GO:0005524">
    <property type="term" value="F:ATP binding"/>
    <property type="evidence" value="ECO:0007669"/>
    <property type="project" value="UniProtKB-UniRule"/>
</dbReference>
<dbReference type="InterPro" id="IPR048936">
    <property type="entry name" value="MvdD-like_ATPgrasp"/>
</dbReference>
<dbReference type="GO" id="GO:0046872">
    <property type="term" value="F:metal ion binding"/>
    <property type="evidence" value="ECO:0007669"/>
    <property type="project" value="InterPro"/>
</dbReference>
<sequence length="334" mass="39219">MILILSRVTDHSSTLVLEWLKSLKEDVIRINGDKPNDMTLLFCNLNENKTIIEHLGKEINLLDFNSIWYRRRPLSIDNFLLNKNDSLNKRIFFDNMDYQKGHIKKEIDTLINFIYYKINSAGMFVLGDPNKGNLNKLEVLNMAQKVGLKIPQTYIISQKEQLIKLMENNSSFITKAMKDSVYLITKQFGYYTYTERITSSLIHKLPDSFPPSLIQQEITKKYEIRSFYLNGRFYSMVIFSQSNKKTEVDFRKYSHEKINRYVPFNLPDKIEKKLLILMNDELKLNTGSIDIIVDKNDNYIFLEVNPVGQFTMTSLPCNYLLEKKIAELLCQKQN</sequence>
<gene>
    <name evidence="3" type="primary">gwsG</name>
    <name evidence="3" type="ORF">E0W69_002725</name>
</gene>
<dbReference type="OrthoDB" id="583309at2"/>
<proteinExistence type="predicted"/>
<protein>
    <submittedName>
        <fullName evidence="3">Grasp-with-spasm system ATP-grasp peptide maturase</fullName>
    </submittedName>
</protein>
<accession>A0A5P2FVU0</accession>
<reference evidence="3 4" key="1">
    <citation type="submission" date="2019-09" db="EMBL/GenBank/DDBJ databases">
        <title>Complete genome sequence of Arachidicoccus sp. B3-10 isolated from apple orchard soil.</title>
        <authorList>
            <person name="Kim H.S."/>
            <person name="Han K.-I."/>
            <person name="Suh M.K."/>
            <person name="Lee K.C."/>
            <person name="Eom M.K."/>
            <person name="Kim J.-S."/>
            <person name="Kang S.W."/>
            <person name="Sin Y."/>
            <person name="Lee J.-S."/>
        </authorList>
    </citation>
    <scope>NUCLEOTIDE SEQUENCE [LARGE SCALE GENOMIC DNA]</scope>
    <source>
        <strain evidence="3 4">B3-10</strain>
    </source>
</reference>
<dbReference type="Proteomes" id="UP000292424">
    <property type="component" value="Chromosome"/>
</dbReference>
<evidence type="ECO:0000313" key="3">
    <source>
        <dbReference type="EMBL" id="QES87626.1"/>
    </source>
</evidence>
<keyword evidence="1" id="KW-0067">ATP-binding</keyword>
<dbReference type="SUPFAM" id="SSF56059">
    <property type="entry name" value="Glutathione synthetase ATP-binding domain-like"/>
    <property type="match status" value="1"/>
</dbReference>
<dbReference type="RefSeq" id="WP_131328515.1">
    <property type="nucleotide sequence ID" value="NZ_CP044016.1"/>
</dbReference>
<keyword evidence="4" id="KW-1185">Reference proteome</keyword>
<dbReference type="InterPro" id="IPR013651">
    <property type="entry name" value="ATP-grasp_RimK-type"/>
</dbReference>
<dbReference type="Pfam" id="PF21068">
    <property type="entry name" value="ATPgraspMvdD"/>
    <property type="match status" value="1"/>
</dbReference>
<name>A0A5P2FVU0_9BACT</name>
<dbReference type="InterPro" id="IPR011761">
    <property type="entry name" value="ATP-grasp"/>
</dbReference>
<dbReference type="InterPro" id="IPR026455">
    <property type="entry name" value="GRASP_w_spasm"/>
</dbReference>
<evidence type="ECO:0000259" key="2">
    <source>
        <dbReference type="PROSITE" id="PS50975"/>
    </source>
</evidence>
<feature type="domain" description="ATP-grasp" evidence="2">
    <location>
        <begin position="140"/>
        <end position="334"/>
    </location>
</feature>
<dbReference type="NCBIfam" id="TIGR04192">
    <property type="entry name" value="GRASP_w_spasm"/>
    <property type="match status" value="1"/>
</dbReference>
<keyword evidence="1" id="KW-0547">Nucleotide-binding</keyword>
<evidence type="ECO:0000313" key="4">
    <source>
        <dbReference type="Proteomes" id="UP000292424"/>
    </source>
</evidence>
<dbReference type="AlphaFoldDB" id="A0A5P2FVU0"/>
<dbReference type="EMBL" id="CP044016">
    <property type="protein sequence ID" value="QES87626.1"/>
    <property type="molecule type" value="Genomic_DNA"/>
</dbReference>
<organism evidence="3 4">
    <name type="scientific">Rhizosphaericola mali</name>
    <dbReference type="NCBI Taxonomy" id="2545455"/>
    <lineage>
        <taxon>Bacteria</taxon>
        <taxon>Pseudomonadati</taxon>
        <taxon>Bacteroidota</taxon>
        <taxon>Chitinophagia</taxon>
        <taxon>Chitinophagales</taxon>
        <taxon>Chitinophagaceae</taxon>
        <taxon>Rhizosphaericola</taxon>
    </lineage>
</organism>
<evidence type="ECO:0000256" key="1">
    <source>
        <dbReference type="PROSITE-ProRule" id="PRU00409"/>
    </source>
</evidence>
<dbReference type="KEGG" id="arac:E0W69_002725"/>